<protein>
    <recommendedName>
        <fullName evidence="1">PPM-type phosphatase domain-containing protein</fullName>
    </recommendedName>
</protein>
<dbReference type="eggNOG" id="COG0631">
    <property type="taxonomic scope" value="Bacteria"/>
</dbReference>
<comment type="caution">
    <text evidence="2">The sequence shown here is derived from an EMBL/GenBank/DDBJ whole genome shotgun (WGS) entry which is preliminary data.</text>
</comment>
<dbReference type="OrthoDB" id="963478at2"/>
<name>A0A086A9E7_9FLAO</name>
<dbReference type="EMBL" id="JPRH01000002">
    <property type="protein sequence ID" value="KFF13311.1"/>
    <property type="molecule type" value="Genomic_DNA"/>
</dbReference>
<proteinExistence type="predicted"/>
<dbReference type="InterPro" id="IPR001932">
    <property type="entry name" value="PPM-type_phosphatase-like_dom"/>
</dbReference>
<dbReference type="STRING" id="445961.IW15_05810"/>
<dbReference type="InterPro" id="IPR036457">
    <property type="entry name" value="PPM-type-like_dom_sf"/>
</dbReference>
<sequence>MENDIKDILKDTIYLEGKMADKVVSKLINNANVHKQLQRISNAKQNIMQEATIYKEKEEFKEAHFMIKNANSKQAYEYSFDMEKFPNIKIKNIRNLEPIGLVFENNTIKGTPVINNTFDLDIEFFHVNDEQNIEMKTVQLFVNADPKDLWKNIASPLNAIFYKPEEAAYKGKFLDKKIVIASKRGRSHAHEGTFRDDDFALSELPSAWSIIAVSDGAGSAKKARYGSQLSTEAIRDFFNNEGVINEIENNVKVIYTDKEEALETDADGNTVDAKVVAKQSIIRLLYKGALHIYNLLQKTADEHSFSIKDLHATLIFSLAKKFDFGYVILTFGVGDCPINLINPDFSDVKLLNQMDVGEFGGGTRFITMKEIFNDPQISSRFGISCVDDFSHLILMTDGIYDPKFVTENKLENVESWKAFFHDLDGNNEDGIKVDFTNDEIIDQQLLEWTDFWSKGNHDDRTLAIIY</sequence>
<evidence type="ECO:0000313" key="2">
    <source>
        <dbReference type="EMBL" id="KFF13311.1"/>
    </source>
</evidence>
<accession>A0A086A9E7</accession>
<dbReference type="Pfam" id="PF13672">
    <property type="entry name" value="PP2C_2"/>
    <property type="match status" value="1"/>
</dbReference>
<dbReference type="AlphaFoldDB" id="A0A086A9E7"/>
<evidence type="ECO:0000313" key="3">
    <source>
        <dbReference type="Proteomes" id="UP000028705"/>
    </source>
</evidence>
<dbReference type="SUPFAM" id="SSF81606">
    <property type="entry name" value="PP2C-like"/>
    <property type="match status" value="1"/>
</dbReference>
<reference evidence="2 3" key="1">
    <citation type="submission" date="2014-07" db="EMBL/GenBank/DDBJ databases">
        <title>Genome of Chryseobacterium soli DSM 19298.</title>
        <authorList>
            <person name="Stropko S.J."/>
            <person name="Pipes S.E."/>
            <person name="Newman J."/>
        </authorList>
    </citation>
    <scope>NUCLEOTIDE SEQUENCE [LARGE SCALE GENOMIC DNA]</scope>
    <source>
        <strain evidence="2 3">DSM 19298</strain>
    </source>
</reference>
<dbReference type="Proteomes" id="UP000028705">
    <property type="component" value="Unassembled WGS sequence"/>
</dbReference>
<keyword evidence="3" id="KW-1185">Reference proteome</keyword>
<evidence type="ECO:0000259" key="1">
    <source>
        <dbReference type="Pfam" id="PF13672"/>
    </source>
</evidence>
<dbReference type="Gene3D" id="3.60.40.10">
    <property type="entry name" value="PPM-type phosphatase domain"/>
    <property type="match status" value="1"/>
</dbReference>
<feature type="domain" description="PPM-type phosphatase" evidence="1">
    <location>
        <begin position="184"/>
        <end position="423"/>
    </location>
</feature>
<organism evidence="2 3">
    <name type="scientific">Chryseobacterium soli</name>
    <dbReference type="NCBI Taxonomy" id="445961"/>
    <lineage>
        <taxon>Bacteria</taxon>
        <taxon>Pseudomonadati</taxon>
        <taxon>Bacteroidota</taxon>
        <taxon>Flavobacteriia</taxon>
        <taxon>Flavobacteriales</taxon>
        <taxon>Weeksellaceae</taxon>
        <taxon>Chryseobacterium group</taxon>
        <taxon>Chryseobacterium</taxon>
    </lineage>
</organism>
<gene>
    <name evidence="2" type="ORF">IW15_05810</name>
</gene>